<reference evidence="1 2" key="1">
    <citation type="journal article" date="2016" name="Proc. Natl. Acad. Sci. U.S.A.">
        <title>Lipid metabolic changes in an early divergent fungus govern the establishment of a mutualistic symbiosis with endobacteria.</title>
        <authorList>
            <person name="Lastovetsky O.A."/>
            <person name="Gaspar M.L."/>
            <person name="Mondo S.J."/>
            <person name="LaButti K.M."/>
            <person name="Sandor L."/>
            <person name="Grigoriev I.V."/>
            <person name="Henry S.A."/>
            <person name="Pawlowska T.E."/>
        </authorList>
    </citation>
    <scope>NUCLEOTIDE SEQUENCE [LARGE SCALE GENOMIC DNA]</scope>
    <source>
        <strain evidence="1 2">ATCC 52813</strain>
    </source>
</reference>
<name>A0A2G4T7Z5_RHIZD</name>
<dbReference type="Proteomes" id="UP000242254">
    <property type="component" value="Unassembled WGS sequence"/>
</dbReference>
<accession>A0A2G4T7Z5</accession>
<dbReference type="GeneID" id="35437128"/>
<dbReference type="SUPFAM" id="SSF52266">
    <property type="entry name" value="SGNH hydrolase"/>
    <property type="match status" value="1"/>
</dbReference>
<protein>
    <recommendedName>
        <fullName evidence="3">Carbohydrate esterase family 16 protein</fullName>
    </recommendedName>
</protein>
<dbReference type="Gene3D" id="3.40.50.1110">
    <property type="entry name" value="SGNH hydrolase"/>
    <property type="match status" value="1"/>
</dbReference>
<dbReference type="EMBL" id="KZ303842">
    <property type="protein sequence ID" value="PHZ17140.1"/>
    <property type="molecule type" value="Genomic_DNA"/>
</dbReference>
<keyword evidence="2" id="KW-1185">Reference proteome</keyword>
<sequence length="101" mass="11383">MAKIVQSAYTKSPRTSHSTLNSIWVGINDIGLTYGWRNTGQVDATIMQQYKSLIVSLIANGETQFMLMNVPPIERSPMWTNTTIMSKNIKRHVESKIELLG</sequence>
<organism evidence="1 2">
    <name type="scientific">Rhizopus microsporus ATCC 52813</name>
    <dbReference type="NCBI Taxonomy" id="1340429"/>
    <lineage>
        <taxon>Eukaryota</taxon>
        <taxon>Fungi</taxon>
        <taxon>Fungi incertae sedis</taxon>
        <taxon>Mucoromycota</taxon>
        <taxon>Mucoromycotina</taxon>
        <taxon>Mucoromycetes</taxon>
        <taxon>Mucorales</taxon>
        <taxon>Mucorineae</taxon>
        <taxon>Rhizopodaceae</taxon>
        <taxon>Rhizopus</taxon>
    </lineage>
</organism>
<gene>
    <name evidence="1" type="ORF">RHIMIDRAFT_196571</name>
</gene>
<proteinExistence type="predicted"/>
<evidence type="ECO:0000313" key="1">
    <source>
        <dbReference type="EMBL" id="PHZ17140.1"/>
    </source>
</evidence>
<evidence type="ECO:0008006" key="3">
    <source>
        <dbReference type="Google" id="ProtNLM"/>
    </source>
</evidence>
<dbReference type="InterPro" id="IPR036514">
    <property type="entry name" value="SGNH_hydro_sf"/>
</dbReference>
<dbReference type="STRING" id="1340429.A0A2G4T7Z5"/>
<evidence type="ECO:0000313" key="2">
    <source>
        <dbReference type="Proteomes" id="UP000242254"/>
    </source>
</evidence>
<dbReference type="RefSeq" id="XP_023470848.1">
    <property type="nucleotide sequence ID" value="XM_023606138.1"/>
</dbReference>
<dbReference type="AlphaFoldDB" id="A0A2G4T7Z5"/>